<dbReference type="PANTHER" id="PTHR32432:SF3">
    <property type="entry name" value="ETHANOLAMINE UTILIZATION PROTEIN EUTJ"/>
    <property type="match status" value="1"/>
</dbReference>
<dbReference type="InterPro" id="IPR003494">
    <property type="entry name" value="SHS2_FtsA"/>
</dbReference>
<dbReference type="EMBL" id="WBXO01000006">
    <property type="protein sequence ID" value="KAB2952266.1"/>
    <property type="molecule type" value="Genomic_DNA"/>
</dbReference>
<gene>
    <name evidence="2" type="ORF">F9B85_08845</name>
</gene>
<feature type="domain" description="SHS2" evidence="1">
    <location>
        <begin position="9"/>
        <end position="206"/>
    </location>
</feature>
<dbReference type="PANTHER" id="PTHR32432">
    <property type="entry name" value="CELL DIVISION PROTEIN FTSA-RELATED"/>
    <property type="match status" value="1"/>
</dbReference>
<keyword evidence="3" id="KW-1185">Reference proteome</keyword>
<dbReference type="InterPro" id="IPR043129">
    <property type="entry name" value="ATPase_NBD"/>
</dbReference>
<dbReference type="AlphaFoldDB" id="A0A6I0F1Z2"/>
<evidence type="ECO:0000313" key="3">
    <source>
        <dbReference type="Proteomes" id="UP000468766"/>
    </source>
</evidence>
<dbReference type="SUPFAM" id="SSF53067">
    <property type="entry name" value="Actin-like ATPase domain"/>
    <property type="match status" value="2"/>
</dbReference>
<accession>A0A6I0F1Z2</accession>
<sequence>MMDYKEDLIFALDIGTRSVVGLVAREKEESLEILHTTMEEHRTRAMLDGQIHDVVQVAKIVNKVKQALEKELDVTLESVAVAAAGRALKTAKGKAQLERTALQEFTAEDQLALELGAVQNSLQSLKEQEVANVQDYHCVGYSIVHYFLEGQAIGNLVGQRGLLAEVEVISTFLPRVVVDSLFSVLDRAGLAMKSLTLEPIAAINVVIPQNMRQLNLALVDIGAGTSDIAITAEGTIKAYAMVPIAGDEMTEAICQKYLLDFHEGEDIKRKLQALLLSGNQDEKIVFQDILGFEQAHKSLELTEALKSPVTNLAQQIAEKIIALNGKSPQALILVGGGSLTPLLPEKIAEVLNLPRERVGVRGRESLKGLSGNVSNMIGPEYVTPVGIAVTSLNHQTLSFYEVTLNGQRIRLFNMGQGTVGDVLLSAGVNVKNLHGRPGLALTVQVNGEVKILRGTLGEPAYYTVNGEEARLDSPVQQGDLIEFVEAKAGKNGQGIIQDVVPKLEPIQVVLNEQNITVDPIILMNGKKVNLETKLIDGAKIQYCTIDTVADLLDTVGQLDSIKDQHSIRYSINGEKKKVLVSTPEVTLNGQVTSLDKPIQKGDQINVGHSSISNLQIKDIVDLERWNGGELFVTVNDKEWVFSGEQAELYLDNQVATGEEWIKEGDDIVVKAGKSADLILSELLARINFNPKPPEGKSKLQIKVNGFVGDYTTAIPNRSRVELYWT</sequence>
<organism evidence="2 3">
    <name type="scientific">Heliorestis acidaminivorans</name>
    <dbReference type="NCBI Taxonomy" id="553427"/>
    <lineage>
        <taxon>Bacteria</taxon>
        <taxon>Bacillati</taxon>
        <taxon>Bacillota</taxon>
        <taxon>Clostridia</taxon>
        <taxon>Eubacteriales</taxon>
        <taxon>Heliobacteriaceae</taxon>
        <taxon>Heliorestis</taxon>
    </lineage>
</organism>
<dbReference type="SMART" id="SM00842">
    <property type="entry name" value="FtsA"/>
    <property type="match status" value="1"/>
</dbReference>
<dbReference type="OrthoDB" id="9768127at2"/>
<dbReference type="InterPro" id="IPR050696">
    <property type="entry name" value="FtsA/MreB"/>
</dbReference>
<reference evidence="2 3" key="1">
    <citation type="submission" date="2019-10" db="EMBL/GenBank/DDBJ databases">
        <title>Whole-genome sequence of the extremophile Heliorestis acidaminivorans DSM 24790.</title>
        <authorList>
            <person name="Kyndt J.A."/>
            <person name="Meyer T.E."/>
        </authorList>
    </citation>
    <scope>NUCLEOTIDE SEQUENCE [LARGE SCALE GENOMIC DNA]</scope>
    <source>
        <strain evidence="2 3">DSM 24790</strain>
    </source>
</reference>
<dbReference type="Gene3D" id="3.30.420.40">
    <property type="match status" value="2"/>
</dbReference>
<comment type="caution">
    <text evidence="2">The sequence shown here is derived from an EMBL/GenBank/DDBJ whole genome shotgun (WGS) entry which is preliminary data.</text>
</comment>
<dbReference type="CDD" id="cd24004">
    <property type="entry name" value="ASKHA_NBD_PilM-like"/>
    <property type="match status" value="1"/>
</dbReference>
<dbReference type="Pfam" id="PF14450">
    <property type="entry name" value="FtsA"/>
    <property type="match status" value="1"/>
</dbReference>
<dbReference type="Proteomes" id="UP000468766">
    <property type="component" value="Unassembled WGS sequence"/>
</dbReference>
<name>A0A6I0F1Z2_9FIRM</name>
<protein>
    <recommendedName>
        <fullName evidence="1">SHS2 domain-containing protein</fullName>
    </recommendedName>
</protein>
<proteinExistence type="predicted"/>
<evidence type="ECO:0000313" key="2">
    <source>
        <dbReference type="EMBL" id="KAB2952266.1"/>
    </source>
</evidence>
<evidence type="ECO:0000259" key="1">
    <source>
        <dbReference type="SMART" id="SM00842"/>
    </source>
</evidence>
<dbReference type="GO" id="GO:0051301">
    <property type="term" value="P:cell division"/>
    <property type="evidence" value="ECO:0007669"/>
    <property type="project" value="InterPro"/>
</dbReference>